<evidence type="ECO:0000313" key="2">
    <source>
        <dbReference type="EMBL" id="CEA00802.1"/>
    </source>
</evidence>
<name>A0A078M5Z6_9BACL</name>
<dbReference type="CDD" id="cd13225">
    <property type="entry name" value="PH-like_bacteria"/>
    <property type="match status" value="1"/>
</dbReference>
<evidence type="ECO:0000259" key="1">
    <source>
        <dbReference type="Pfam" id="PF08000"/>
    </source>
</evidence>
<accession>A0A078M5Z6</accession>
<dbReference type="Gene3D" id="2.30.29.50">
    <property type="entry name" value="Bacterial Pleckstrin homology domain"/>
    <property type="match status" value="1"/>
</dbReference>
<dbReference type="Pfam" id="PF08000">
    <property type="entry name" value="bPH_1"/>
    <property type="match status" value="1"/>
</dbReference>
<dbReference type="PANTHER" id="PTHR35796">
    <property type="entry name" value="HYPOTHETICAL CYTOSOLIC PROTEIN"/>
    <property type="match status" value="1"/>
</dbReference>
<sequence length="127" mass="14149">MKNFLNNLTGNMSESTVNEAAGKLKDLLVSNETVEKSFKIFRDAIVFTNLRIILIDVQGVTGSKVSYHSIPYKSIVSYEIETAGTLDFDSELKIYISGQAEPLKKEFKKGSNIKEVGQLIGEHLLHL</sequence>
<reference evidence="2" key="1">
    <citation type="submission" date="2014-07" db="EMBL/GenBank/DDBJ databases">
        <authorList>
            <person name="Urmite Genomes Urmite Genomes"/>
        </authorList>
    </citation>
    <scope>NUCLEOTIDE SEQUENCE</scope>
    <source>
        <strain evidence="2">13S34_air</strain>
    </source>
</reference>
<organism evidence="2">
    <name type="scientific">Metalysinibacillus saudimassiliensis</name>
    <dbReference type="NCBI Taxonomy" id="1461583"/>
    <lineage>
        <taxon>Bacteria</taxon>
        <taxon>Bacillati</taxon>
        <taxon>Bacillota</taxon>
        <taxon>Bacilli</taxon>
        <taxon>Bacillales</taxon>
        <taxon>Caryophanaceae</taxon>
        <taxon>Metalysinibacillus</taxon>
    </lineage>
</organism>
<gene>
    <name evidence="2" type="ORF">BN1050_00741</name>
</gene>
<dbReference type="PATRIC" id="fig|1461583.4.peg.710"/>
<protein>
    <recommendedName>
        <fullName evidence="1">Bacterial Pleckstrin homology domain-containing protein</fullName>
    </recommendedName>
</protein>
<dbReference type="HOGENOM" id="CLU_137895_0_0_9"/>
<dbReference type="InterPro" id="IPR012544">
    <property type="entry name" value="PHb"/>
</dbReference>
<dbReference type="PANTHER" id="PTHR35796:SF3">
    <property type="entry name" value="BHLH DOMAIN-CONTAINING PROTEIN"/>
    <property type="match status" value="1"/>
</dbReference>
<dbReference type="EMBL" id="LN483073">
    <property type="protein sequence ID" value="CEA00802.1"/>
    <property type="molecule type" value="Genomic_DNA"/>
</dbReference>
<dbReference type="InterPro" id="IPR037063">
    <property type="entry name" value="PHb_sf"/>
</dbReference>
<feature type="domain" description="Bacterial Pleckstrin homology" evidence="1">
    <location>
        <begin position="4"/>
        <end position="123"/>
    </location>
</feature>
<dbReference type="AlphaFoldDB" id="A0A078M5Z6"/>
<dbReference type="SUPFAM" id="SSF50729">
    <property type="entry name" value="PH domain-like"/>
    <property type="match status" value="1"/>
</dbReference>
<proteinExistence type="predicted"/>